<evidence type="ECO:0000256" key="1">
    <source>
        <dbReference type="SAM" id="MobiDB-lite"/>
    </source>
</evidence>
<gene>
    <name evidence="3" type="ORF">Pyn_27535</name>
</gene>
<dbReference type="Proteomes" id="UP000250321">
    <property type="component" value="Unassembled WGS sequence"/>
</dbReference>
<keyword evidence="4" id="KW-1185">Reference proteome</keyword>
<sequence length="70" mass="8339">MTRDKSIDIAMKPRKRQRRRRKEKEGGDGGRRRSNGNGCYRLMIGFLNHFLVVLLLLFLLYVWQLIFGDQ</sequence>
<feature type="transmembrane region" description="Helical" evidence="2">
    <location>
        <begin position="40"/>
        <end position="63"/>
    </location>
</feature>
<feature type="region of interest" description="Disordered" evidence="1">
    <location>
        <begin position="1"/>
        <end position="37"/>
    </location>
</feature>
<protein>
    <recommendedName>
        <fullName evidence="5">Transmembrane protein</fullName>
    </recommendedName>
</protein>
<dbReference type="EMBL" id="PJQY01001211">
    <property type="protein sequence ID" value="PQQ04682.1"/>
    <property type="molecule type" value="Genomic_DNA"/>
</dbReference>
<evidence type="ECO:0000313" key="3">
    <source>
        <dbReference type="EMBL" id="PQQ04682.1"/>
    </source>
</evidence>
<name>A0A314YBH2_PRUYE</name>
<comment type="caution">
    <text evidence="3">The sequence shown here is derived from an EMBL/GenBank/DDBJ whole genome shotgun (WGS) entry which is preliminary data.</text>
</comment>
<evidence type="ECO:0000256" key="2">
    <source>
        <dbReference type="SAM" id="Phobius"/>
    </source>
</evidence>
<proteinExistence type="predicted"/>
<reference evidence="3 4" key="1">
    <citation type="submission" date="2018-02" db="EMBL/GenBank/DDBJ databases">
        <title>Draft genome of wild Prunus yedoensis var. nudiflora.</title>
        <authorList>
            <person name="Baek S."/>
            <person name="Kim J.-H."/>
            <person name="Choi K."/>
            <person name="Kim G.-B."/>
            <person name="Cho A."/>
            <person name="Jang H."/>
            <person name="Shin C.-H."/>
            <person name="Yu H.-J."/>
            <person name="Mun J.-H."/>
        </authorList>
    </citation>
    <scope>NUCLEOTIDE SEQUENCE [LARGE SCALE GENOMIC DNA]</scope>
    <source>
        <strain evidence="4">cv. Jeju island</strain>
        <tissue evidence="3">Leaf</tissue>
    </source>
</reference>
<keyword evidence="2" id="KW-1133">Transmembrane helix</keyword>
<evidence type="ECO:0000313" key="4">
    <source>
        <dbReference type="Proteomes" id="UP000250321"/>
    </source>
</evidence>
<keyword evidence="2" id="KW-0812">Transmembrane</keyword>
<organism evidence="3 4">
    <name type="scientific">Prunus yedoensis var. nudiflora</name>
    <dbReference type="NCBI Taxonomy" id="2094558"/>
    <lineage>
        <taxon>Eukaryota</taxon>
        <taxon>Viridiplantae</taxon>
        <taxon>Streptophyta</taxon>
        <taxon>Embryophyta</taxon>
        <taxon>Tracheophyta</taxon>
        <taxon>Spermatophyta</taxon>
        <taxon>Magnoliopsida</taxon>
        <taxon>eudicotyledons</taxon>
        <taxon>Gunneridae</taxon>
        <taxon>Pentapetalae</taxon>
        <taxon>rosids</taxon>
        <taxon>fabids</taxon>
        <taxon>Rosales</taxon>
        <taxon>Rosaceae</taxon>
        <taxon>Amygdaloideae</taxon>
        <taxon>Amygdaleae</taxon>
        <taxon>Prunus</taxon>
    </lineage>
</organism>
<keyword evidence="2" id="KW-0472">Membrane</keyword>
<accession>A0A314YBH2</accession>
<feature type="compositionally biased region" description="Basic residues" evidence="1">
    <location>
        <begin position="12"/>
        <end position="22"/>
    </location>
</feature>
<evidence type="ECO:0008006" key="5">
    <source>
        <dbReference type="Google" id="ProtNLM"/>
    </source>
</evidence>
<dbReference type="AlphaFoldDB" id="A0A314YBH2"/>